<evidence type="ECO:0000256" key="1">
    <source>
        <dbReference type="SAM" id="MobiDB-lite"/>
    </source>
</evidence>
<comment type="caution">
    <text evidence="2">The sequence shown here is derived from an EMBL/GenBank/DDBJ whole genome shotgun (WGS) entry which is preliminary data.</text>
</comment>
<feature type="non-terminal residue" evidence="2">
    <location>
        <position position="1"/>
    </location>
</feature>
<name>A0A7J5ZCX1_DISMA</name>
<proteinExistence type="predicted"/>
<protein>
    <submittedName>
        <fullName evidence="2">Uncharacterized protein</fullName>
    </submittedName>
</protein>
<organism evidence="2 3">
    <name type="scientific">Dissostichus mawsoni</name>
    <name type="common">Antarctic cod</name>
    <dbReference type="NCBI Taxonomy" id="36200"/>
    <lineage>
        <taxon>Eukaryota</taxon>
        <taxon>Metazoa</taxon>
        <taxon>Chordata</taxon>
        <taxon>Craniata</taxon>
        <taxon>Vertebrata</taxon>
        <taxon>Euteleostomi</taxon>
        <taxon>Actinopterygii</taxon>
        <taxon>Neopterygii</taxon>
        <taxon>Teleostei</taxon>
        <taxon>Neoteleostei</taxon>
        <taxon>Acanthomorphata</taxon>
        <taxon>Eupercaria</taxon>
        <taxon>Perciformes</taxon>
        <taxon>Notothenioidei</taxon>
        <taxon>Nototheniidae</taxon>
        <taxon>Dissostichus</taxon>
    </lineage>
</organism>
<accession>A0A7J5ZCX1</accession>
<feature type="region of interest" description="Disordered" evidence="1">
    <location>
        <begin position="81"/>
        <end position="112"/>
    </location>
</feature>
<reference evidence="2 3" key="1">
    <citation type="submission" date="2020-03" db="EMBL/GenBank/DDBJ databases">
        <title>Dissostichus mawsoni Genome sequencing and assembly.</title>
        <authorList>
            <person name="Park H."/>
        </authorList>
    </citation>
    <scope>NUCLEOTIDE SEQUENCE [LARGE SCALE GENOMIC DNA]</scope>
    <source>
        <strain evidence="2">DM0001</strain>
        <tissue evidence="2">Muscle</tissue>
    </source>
</reference>
<evidence type="ECO:0000313" key="2">
    <source>
        <dbReference type="EMBL" id="KAF3859486.1"/>
    </source>
</evidence>
<keyword evidence="3" id="KW-1185">Reference proteome</keyword>
<sequence>MHKKALRTEQPETQLSALLCTLESHTANTPTLPLLLLVCVREVMEVGESAAAASAAGIGSLRQTPGARSLRAWPNDTLLGRQGRVLPRPTWNIAPPPPKNNKNPTFLFEDGA</sequence>
<dbReference type="AlphaFoldDB" id="A0A7J5ZCX1"/>
<dbReference type="EMBL" id="JAAKFY010000003">
    <property type="protein sequence ID" value="KAF3859486.1"/>
    <property type="molecule type" value="Genomic_DNA"/>
</dbReference>
<gene>
    <name evidence="2" type="ORF">F7725_021885</name>
</gene>
<evidence type="ECO:0000313" key="3">
    <source>
        <dbReference type="Proteomes" id="UP000518266"/>
    </source>
</evidence>
<dbReference type="Proteomes" id="UP000518266">
    <property type="component" value="Unassembled WGS sequence"/>
</dbReference>